<accession>A0ABP3ZGL4</accession>
<feature type="compositionally biased region" description="Pro residues" evidence="1">
    <location>
        <begin position="63"/>
        <end position="72"/>
    </location>
</feature>
<organism evidence="2 3">
    <name type="scientific">Pseudonocardia zijingensis</name>
    <dbReference type="NCBI Taxonomy" id="153376"/>
    <lineage>
        <taxon>Bacteria</taxon>
        <taxon>Bacillati</taxon>
        <taxon>Actinomycetota</taxon>
        <taxon>Actinomycetes</taxon>
        <taxon>Pseudonocardiales</taxon>
        <taxon>Pseudonocardiaceae</taxon>
        <taxon>Pseudonocardia</taxon>
    </lineage>
</organism>
<evidence type="ECO:0008006" key="4">
    <source>
        <dbReference type="Google" id="ProtNLM"/>
    </source>
</evidence>
<evidence type="ECO:0000256" key="1">
    <source>
        <dbReference type="SAM" id="MobiDB-lite"/>
    </source>
</evidence>
<evidence type="ECO:0000313" key="2">
    <source>
        <dbReference type="EMBL" id="GAA0921709.1"/>
    </source>
</evidence>
<proteinExistence type="predicted"/>
<gene>
    <name evidence="2" type="ORF">GCM10009559_04780</name>
</gene>
<evidence type="ECO:0000313" key="3">
    <source>
        <dbReference type="Proteomes" id="UP001499967"/>
    </source>
</evidence>
<reference evidence="3" key="1">
    <citation type="journal article" date="2019" name="Int. J. Syst. Evol. Microbiol.">
        <title>The Global Catalogue of Microorganisms (GCM) 10K type strain sequencing project: providing services to taxonomists for standard genome sequencing and annotation.</title>
        <authorList>
            <consortium name="The Broad Institute Genomics Platform"/>
            <consortium name="The Broad Institute Genome Sequencing Center for Infectious Disease"/>
            <person name="Wu L."/>
            <person name="Ma J."/>
        </authorList>
    </citation>
    <scope>NUCLEOTIDE SEQUENCE [LARGE SCALE GENOMIC DNA]</scope>
    <source>
        <strain evidence="3">JCM 11117</strain>
    </source>
</reference>
<comment type="caution">
    <text evidence="2">The sequence shown here is derived from an EMBL/GenBank/DDBJ whole genome shotgun (WGS) entry which is preliminary data.</text>
</comment>
<feature type="compositionally biased region" description="Basic residues" evidence="1">
    <location>
        <begin position="22"/>
        <end position="36"/>
    </location>
</feature>
<dbReference type="EMBL" id="BAAAHP010000012">
    <property type="protein sequence ID" value="GAA0921709.1"/>
    <property type="molecule type" value="Genomic_DNA"/>
</dbReference>
<sequence length="87" mass="9588">MPVAMIAVTFVANSSSAPAPGRRPRLQGKPDHRQRRDQRDRDRHSDPHTRWMSSLVTSEAPDTDPPPVPPPRRGSDDKPVEGSRSAG</sequence>
<feature type="compositionally biased region" description="Basic and acidic residues" evidence="1">
    <location>
        <begin position="37"/>
        <end position="49"/>
    </location>
</feature>
<feature type="region of interest" description="Disordered" evidence="1">
    <location>
        <begin position="12"/>
        <end position="87"/>
    </location>
</feature>
<name>A0ABP3ZGL4_9PSEU</name>
<keyword evidence="3" id="KW-1185">Reference proteome</keyword>
<protein>
    <recommendedName>
        <fullName evidence="4">Secreted protein</fullName>
    </recommendedName>
</protein>
<dbReference type="Proteomes" id="UP001499967">
    <property type="component" value="Unassembled WGS sequence"/>
</dbReference>